<dbReference type="InterPro" id="IPR020988">
    <property type="entry name" value="Pept_U32_collagenase"/>
</dbReference>
<name>A0A4Q0U9Q2_9BACT</name>
<proteinExistence type="predicted"/>
<dbReference type="InterPro" id="IPR001539">
    <property type="entry name" value="Peptidase_U32"/>
</dbReference>
<dbReference type="Pfam" id="PF12392">
    <property type="entry name" value="DUF3656"/>
    <property type="match status" value="1"/>
</dbReference>
<dbReference type="Proteomes" id="UP000711407">
    <property type="component" value="Unassembled WGS sequence"/>
</dbReference>
<comment type="caution">
    <text evidence="2">The sequence shown here is derived from an EMBL/GenBank/DDBJ whole genome shotgun (WGS) entry which is preliminary data.</text>
</comment>
<dbReference type="SUPFAM" id="SSF51395">
    <property type="entry name" value="FMN-linked oxidoreductases"/>
    <property type="match status" value="1"/>
</dbReference>
<dbReference type="InterPro" id="IPR051454">
    <property type="entry name" value="RNA/ubiquinone_mod_enzymes"/>
</dbReference>
<dbReference type="PANTHER" id="PTHR30217">
    <property type="entry name" value="PEPTIDASE U32 FAMILY"/>
    <property type="match status" value="1"/>
</dbReference>
<evidence type="ECO:0000313" key="3">
    <source>
        <dbReference type="Proteomes" id="UP000711407"/>
    </source>
</evidence>
<sequence length="628" mass="68810">MTKLELLAPARNAETAIEAVKHGADAIYIGAPSHGARANATNSLDDISKVVAYAHPYRVRVYATINTLVYDDELASVRDLVCRLYDVGVDALIVQDMSLLEMDIPPIALHASTQCDIRTPQKARFLADAGFSQLVLPRELSLREIEAIRDAVDVPLEAFVHGALCVSYSGDCRASLMATGRSANRGECAQMCRLPYDLIDGRGKRVLQGKHLLSLRDMNRSMYIAEMAAAGISSFKIEGRLKDVAYVKETVTYYSKLMDALVESNHGRYARASAGRSCVSFVPDPANAFNRGFTDYFLTSTQPDAGSMANMDSPKSVGRPVATVGVASRGNRITVKADHPLHNGDGLSYYDRDGQLRGFRVNRVEGSTAYAASSVDLSKGTLLYRSRDAEHDRLLAGDTARRKIDVKVTLRSDGLDILVADAADERGCSVSVTHVCALQTARTPQADRHQAELSKTGDTIYTVSWVDDHVPDVFVPASVLSALRRGFVDALDRCARTTYPYDYRRADSAGRCFKPTLEADDNVSNRLAQKFYERHGACTVSRALEVSDRGGFAAPVRVMTTRYCLRRELGACLKTSGAKNLSGPLAIEGHNIRFDLDFDCKSCRMNVIYMPDCSRRNKTGAATRQGRI</sequence>
<dbReference type="Pfam" id="PF01136">
    <property type="entry name" value="Peptidase_U32"/>
    <property type="match status" value="1"/>
</dbReference>
<gene>
    <name evidence="2" type="ORF">K8V47_08810</name>
</gene>
<evidence type="ECO:0000259" key="1">
    <source>
        <dbReference type="Pfam" id="PF12392"/>
    </source>
</evidence>
<evidence type="ECO:0000313" key="2">
    <source>
        <dbReference type="EMBL" id="HJE39840.1"/>
    </source>
</evidence>
<accession>A0A4Q0U9Q2</accession>
<reference evidence="2" key="1">
    <citation type="journal article" date="2021" name="PeerJ">
        <title>Extensive microbial diversity within the chicken gut microbiome revealed by metagenomics and culture.</title>
        <authorList>
            <person name="Gilroy R."/>
            <person name="Ravi A."/>
            <person name="Getino M."/>
            <person name="Pursley I."/>
            <person name="Horton D.L."/>
            <person name="Alikhan N.F."/>
            <person name="Baker D."/>
            <person name="Gharbi K."/>
            <person name="Hall N."/>
            <person name="Watson M."/>
            <person name="Adriaenssens E.M."/>
            <person name="Foster-Nyarko E."/>
            <person name="Jarju S."/>
            <person name="Secka A."/>
            <person name="Antonio M."/>
            <person name="Oren A."/>
            <person name="Chaudhuri R.R."/>
            <person name="La Ragione R."/>
            <person name="Hildebrand F."/>
            <person name="Pallen M.J."/>
        </authorList>
    </citation>
    <scope>NUCLEOTIDE SEQUENCE</scope>
    <source>
        <strain evidence="2">4100</strain>
    </source>
</reference>
<dbReference type="AlphaFoldDB" id="A0A4Q0U9Q2"/>
<organism evidence="2 3">
    <name type="scientific">Candidatus Amulumruptor caecigallinarius</name>
    <dbReference type="NCBI Taxonomy" id="2109911"/>
    <lineage>
        <taxon>Bacteria</taxon>
        <taxon>Pseudomonadati</taxon>
        <taxon>Bacteroidota</taxon>
        <taxon>Bacteroidia</taxon>
        <taxon>Bacteroidales</taxon>
        <taxon>Muribaculaceae</taxon>
        <taxon>Candidatus Amulumruptor</taxon>
    </lineage>
</organism>
<dbReference type="PANTHER" id="PTHR30217:SF10">
    <property type="entry name" value="23S RRNA 5-HYDROXYCYTIDINE C2501 SYNTHASE"/>
    <property type="match status" value="1"/>
</dbReference>
<protein>
    <submittedName>
        <fullName evidence="2">U32 family peptidase</fullName>
    </submittedName>
</protein>
<dbReference type="EMBL" id="DYXT01000046">
    <property type="protein sequence ID" value="HJE39840.1"/>
    <property type="molecule type" value="Genomic_DNA"/>
</dbReference>
<reference evidence="2" key="2">
    <citation type="submission" date="2021-09" db="EMBL/GenBank/DDBJ databases">
        <authorList>
            <person name="Gilroy R."/>
        </authorList>
    </citation>
    <scope>NUCLEOTIDE SEQUENCE</scope>
    <source>
        <strain evidence="2">4100</strain>
    </source>
</reference>
<feature type="domain" description="Peptidase U32 collagenase" evidence="1">
    <location>
        <begin position="383"/>
        <end position="492"/>
    </location>
</feature>